<keyword evidence="2" id="KW-1185">Reference proteome</keyword>
<reference evidence="1 2" key="1">
    <citation type="submission" date="2019-10" db="EMBL/GenBank/DDBJ databases">
        <title>Alkalibaculum tamaniensis sp.nov., a new alkaliphilic acetogen, isolated on methoxylated aromatics from a mud volcano.</title>
        <authorList>
            <person name="Khomyakova M.A."/>
            <person name="Merkel A.Y."/>
            <person name="Bonch-Osmolovskaya E.A."/>
            <person name="Slobodkin A.I."/>
        </authorList>
    </citation>
    <scope>NUCLEOTIDE SEQUENCE [LARGE SCALE GENOMIC DNA]</scope>
    <source>
        <strain evidence="1 2">M08DMB</strain>
    </source>
</reference>
<dbReference type="EMBL" id="WHNX01000018">
    <property type="protein sequence ID" value="MPW26424.1"/>
    <property type="molecule type" value="Genomic_DNA"/>
</dbReference>
<dbReference type="RefSeq" id="WP_152804912.1">
    <property type="nucleotide sequence ID" value="NZ_WHNX01000018.1"/>
</dbReference>
<gene>
    <name evidence="1" type="ORF">GC105_11550</name>
</gene>
<proteinExistence type="predicted"/>
<name>A0A6A7KAE8_9FIRM</name>
<organism evidence="1 2">
    <name type="scientific">Alkalibaculum sporogenes</name>
    <dbReference type="NCBI Taxonomy" id="2655001"/>
    <lineage>
        <taxon>Bacteria</taxon>
        <taxon>Bacillati</taxon>
        <taxon>Bacillota</taxon>
        <taxon>Clostridia</taxon>
        <taxon>Eubacteriales</taxon>
        <taxon>Eubacteriaceae</taxon>
        <taxon>Alkalibaculum</taxon>
    </lineage>
</organism>
<comment type="caution">
    <text evidence="1">The sequence shown here is derived from an EMBL/GenBank/DDBJ whole genome shotgun (WGS) entry which is preliminary data.</text>
</comment>
<sequence length="67" mass="7756">MKQAYDVERKRIINIVAMTRQGAISQYSLPNKPNQIFFPLIGEDGKNIEQFNIIGKVKSTEKHEECF</sequence>
<evidence type="ECO:0000313" key="2">
    <source>
        <dbReference type="Proteomes" id="UP000440004"/>
    </source>
</evidence>
<dbReference type="Proteomes" id="UP000440004">
    <property type="component" value="Unassembled WGS sequence"/>
</dbReference>
<protein>
    <submittedName>
        <fullName evidence="1">Uncharacterized protein</fullName>
    </submittedName>
</protein>
<accession>A0A6A7KAE8</accession>
<dbReference type="AlphaFoldDB" id="A0A6A7KAE8"/>
<evidence type="ECO:0000313" key="1">
    <source>
        <dbReference type="EMBL" id="MPW26424.1"/>
    </source>
</evidence>